<dbReference type="SUPFAM" id="SSF53335">
    <property type="entry name" value="S-adenosyl-L-methionine-dependent methyltransferases"/>
    <property type="match status" value="1"/>
</dbReference>
<dbReference type="InterPro" id="IPR013216">
    <property type="entry name" value="Methyltransf_11"/>
</dbReference>
<proteinExistence type="predicted"/>
<dbReference type="GO" id="GO:0032259">
    <property type="term" value="P:methylation"/>
    <property type="evidence" value="ECO:0007669"/>
    <property type="project" value="UniProtKB-KW"/>
</dbReference>
<feature type="domain" description="Methyltransferase type 11" evidence="1">
    <location>
        <begin position="100"/>
        <end position="151"/>
    </location>
</feature>
<name>A0ABV6W0X9_9ACTN</name>
<dbReference type="EMBL" id="JBHFAB010000019">
    <property type="protein sequence ID" value="MFC1419658.1"/>
    <property type="molecule type" value="Genomic_DNA"/>
</dbReference>
<organism evidence="2 3">
    <name type="scientific">Streptacidiphilus cavernicola</name>
    <dbReference type="NCBI Taxonomy" id="3342716"/>
    <lineage>
        <taxon>Bacteria</taxon>
        <taxon>Bacillati</taxon>
        <taxon>Actinomycetota</taxon>
        <taxon>Actinomycetes</taxon>
        <taxon>Kitasatosporales</taxon>
        <taxon>Streptomycetaceae</taxon>
        <taxon>Streptacidiphilus</taxon>
    </lineage>
</organism>
<keyword evidence="3" id="KW-1185">Reference proteome</keyword>
<gene>
    <name evidence="2" type="ORF">ACEZDE_23920</name>
</gene>
<evidence type="ECO:0000313" key="3">
    <source>
        <dbReference type="Proteomes" id="UP001592531"/>
    </source>
</evidence>
<keyword evidence="2" id="KW-0808">Transferase</keyword>
<sequence length="271" mass="30027">MTKRAAFPGWDWDDPDGLAVRLDAFSEQVAGCEKLEPVAARLPHDRADFLELGLTGIEFAAFRTTHPAGLGTDLAVLRDAAGAVASEPGTLYRVDGDRLFTQLDISEPLPFADASVDWVYAEHLIEHVTMPVAVGWLSEARRVLRPGGVLRITTPDLARYLAGYVSEDGFLARHRRRLSMLGFGPPMPERKAFLVNQIFRYYGHQWIYDLDELRHVLTRAGFAPGDIRLCGYREGVRPDVADLDTAFRTDETIYVEADLPLSAPPSTTTTG</sequence>
<comment type="caution">
    <text evidence="2">The sequence shown here is derived from an EMBL/GenBank/DDBJ whole genome shotgun (WGS) entry which is preliminary data.</text>
</comment>
<dbReference type="InterPro" id="IPR029063">
    <property type="entry name" value="SAM-dependent_MTases_sf"/>
</dbReference>
<dbReference type="RefSeq" id="WP_380539349.1">
    <property type="nucleotide sequence ID" value="NZ_JBHFAB010000019.1"/>
</dbReference>
<reference evidence="2 3" key="1">
    <citation type="submission" date="2024-09" db="EMBL/GenBank/DDBJ databases">
        <authorList>
            <person name="Lee S.D."/>
        </authorList>
    </citation>
    <scope>NUCLEOTIDE SEQUENCE [LARGE SCALE GENOMIC DNA]</scope>
    <source>
        <strain evidence="2 3">N8-3</strain>
    </source>
</reference>
<evidence type="ECO:0000313" key="2">
    <source>
        <dbReference type="EMBL" id="MFC1419658.1"/>
    </source>
</evidence>
<dbReference type="Pfam" id="PF08241">
    <property type="entry name" value="Methyltransf_11"/>
    <property type="match status" value="1"/>
</dbReference>
<dbReference type="GO" id="GO:0008168">
    <property type="term" value="F:methyltransferase activity"/>
    <property type="evidence" value="ECO:0007669"/>
    <property type="project" value="UniProtKB-KW"/>
</dbReference>
<dbReference type="CDD" id="cd02440">
    <property type="entry name" value="AdoMet_MTases"/>
    <property type="match status" value="1"/>
</dbReference>
<protein>
    <submittedName>
        <fullName evidence="2">Methyltransferase domain-containing protein</fullName>
    </submittedName>
</protein>
<dbReference type="Proteomes" id="UP001592531">
    <property type="component" value="Unassembled WGS sequence"/>
</dbReference>
<evidence type="ECO:0000259" key="1">
    <source>
        <dbReference type="Pfam" id="PF08241"/>
    </source>
</evidence>
<keyword evidence="2" id="KW-0489">Methyltransferase</keyword>
<accession>A0ABV6W0X9</accession>
<dbReference type="Gene3D" id="3.40.50.150">
    <property type="entry name" value="Vaccinia Virus protein VP39"/>
    <property type="match status" value="1"/>
</dbReference>